<dbReference type="EC" id="7.1.1.-" evidence="8"/>
<dbReference type="GO" id="GO:0005886">
    <property type="term" value="C:plasma membrane"/>
    <property type="evidence" value="ECO:0007669"/>
    <property type="project" value="UniProtKB-SubCell"/>
</dbReference>
<keyword evidence="5 8" id="KW-0874">Quinone</keyword>
<dbReference type="PANTHER" id="PTHR11434:SF16">
    <property type="entry name" value="NADH-UBIQUINONE OXIDOREDUCTASE CHAIN 4L"/>
    <property type="match status" value="1"/>
</dbReference>
<keyword evidence="8" id="KW-1003">Cell membrane</keyword>
<keyword evidence="9" id="KW-0830">Ubiquinone</keyword>
<evidence type="ECO:0000256" key="4">
    <source>
        <dbReference type="ARBA" id="ARBA00022692"/>
    </source>
</evidence>
<dbReference type="KEGG" id="dae:Dtox_1212"/>
<comment type="similarity">
    <text evidence="2 8">Belongs to the complex I subunit 4L family.</text>
</comment>
<evidence type="ECO:0000313" key="10">
    <source>
        <dbReference type="Proteomes" id="UP000002217"/>
    </source>
</evidence>
<evidence type="ECO:0000256" key="5">
    <source>
        <dbReference type="ARBA" id="ARBA00022719"/>
    </source>
</evidence>
<feature type="transmembrane region" description="Helical" evidence="8">
    <location>
        <begin position="66"/>
        <end position="90"/>
    </location>
</feature>
<dbReference type="NCBIfam" id="NF004320">
    <property type="entry name" value="PRK05715.1-2"/>
    <property type="match status" value="1"/>
</dbReference>
<evidence type="ECO:0000256" key="1">
    <source>
        <dbReference type="ARBA" id="ARBA00004141"/>
    </source>
</evidence>
<dbReference type="AlphaFoldDB" id="C8W5B4"/>
<dbReference type="PANTHER" id="PTHR11434">
    <property type="entry name" value="NADH-UBIQUINONE OXIDOREDUCTASE SUBUNIT ND4L"/>
    <property type="match status" value="1"/>
</dbReference>
<sequence length="106" mass="11613">MTLGPIGPSHYIVLSAILFSVGLFGVLVKRNAVSVLICIELMLNAVNLNLIAFSKYITPTEFIGQIFAIFVITVAAAEVGVGLAIIISIYRNKLTVNLDDFDWLKW</sequence>
<comment type="catalytic activity">
    <reaction evidence="8">
        <text>a quinone + NADH + 5 H(+)(in) = a quinol + NAD(+) + 4 H(+)(out)</text>
        <dbReference type="Rhea" id="RHEA:57888"/>
        <dbReference type="ChEBI" id="CHEBI:15378"/>
        <dbReference type="ChEBI" id="CHEBI:24646"/>
        <dbReference type="ChEBI" id="CHEBI:57540"/>
        <dbReference type="ChEBI" id="CHEBI:57945"/>
        <dbReference type="ChEBI" id="CHEBI:132124"/>
    </reaction>
</comment>
<evidence type="ECO:0000313" key="9">
    <source>
        <dbReference type="EMBL" id="ACV62096.1"/>
    </source>
</evidence>
<dbReference type="HAMAP" id="MF_01456">
    <property type="entry name" value="NDH1_NuoK"/>
    <property type="match status" value="1"/>
</dbReference>
<keyword evidence="6 8" id="KW-1133">Transmembrane helix</keyword>
<keyword evidence="10" id="KW-1185">Reference proteome</keyword>
<dbReference type="GO" id="GO:0030964">
    <property type="term" value="C:NADH dehydrogenase complex"/>
    <property type="evidence" value="ECO:0007669"/>
    <property type="project" value="TreeGrafter"/>
</dbReference>
<dbReference type="GO" id="GO:0050136">
    <property type="term" value="F:NADH dehydrogenase (quinone) (non-electrogenic) activity"/>
    <property type="evidence" value="ECO:0007669"/>
    <property type="project" value="UniProtKB-UniRule"/>
</dbReference>
<feature type="transmembrane region" description="Helical" evidence="8">
    <location>
        <begin position="12"/>
        <end position="28"/>
    </location>
</feature>
<feature type="transmembrane region" description="Helical" evidence="8">
    <location>
        <begin position="35"/>
        <end position="54"/>
    </location>
</feature>
<keyword evidence="8" id="KW-0520">NAD</keyword>
<dbReference type="eggNOG" id="COG0713">
    <property type="taxonomic scope" value="Bacteria"/>
</dbReference>
<dbReference type="Proteomes" id="UP000002217">
    <property type="component" value="Chromosome"/>
</dbReference>
<dbReference type="GO" id="GO:0042773">
    <property type="term" value="P:ATP synthesis coupled electron transport"/>
    <property type="evidence" value="ECO:0007669"/>
    <property type="project" value="InterPro"/>
</dbReference>
<keyword evidence="4 8" id="KW-0812">Transmembrane</keyword>
<dbReference type="Gene3D" id="1.10.287.3510">
    <property type="match status" value="1"/>
</dbReference>
<evidence type="ECO:0000256" key="2">
    <source>
        <dbReference type="ARBA" id="ARBA00010519"/>
    </source>
</evidence>
<accession>C8W5B4</accession>
<comment type="subunit">
    <text evidence="8">NDH-1 is composed of 14 different subunits. Subunits NuoA, H, J, K, L, M, N constitute the membrane sector of the complex.</text>
</comment>
<dbReference type="GO" id="GO:0048038">
    <property type="term" value="F:quinone binding"/>
    <property type="evidence" value="ECO:0007669"/>
    <property type="project" value="UniProtKB-KW"/>
</dbReference>
<dbReference type="NCBIfam" id="NF004321">
    <property type="entry name" value="PRK05715.1-3"/>
    <property type="match status" value="1"/>
</dbReference>
<evidence type="ECO:0000256" key="6">
    <source>
        <dbReference type="ARBA" id="ARBA00022989"/>
    </source>
</evidence>
<dbReference type="Pfam" id="PF00420">
    <property type="entry name" value="Oxidored_q2"/>
    <property type="match status" value="1"/>
</dbReference>
<evidence type="ECO:0000256" key="3">
    <source>
        <dbReference type="ARBA" id="ARBA00022448"/>
    </source>
</evidence>
<keyword evidence="8" id="KW-1278">Translocase</keyword>
<evidence type="ECO:0000256" key="7">
    <source>
        <dbReference type="ARBA" id="ARBA00023136"/>
    </source>
</evidence>
<dbReference type="NCBIfam" id="NF004323">
    <property type="entry name" value="PRK05715.1-5"/>
    <property type="match status" value="1"/>
</dbReference>
<comment type="function">
    <text evidence="8">NDH-1 shuttles electrons from NADH, via FMN and iron-sulfur (Fe-S) centers, to quinones in the respiratory chain. The immediate electron acceptor for the enzyme in this species is believed to be a menaquinone. Couples the redox reaction to proton translocation (for every two electrons transferred, four hydrogen ions are translocated across the cytoplasmic membrane), and thus conserves the redox energy in a proton gradient.</text>
</comment>
<dbReference type="InterPro" id="IPR001133">
    <property type="entry name" value="NADH_UbQ_OxRdtase_chain4L/K"/>
</dbReference>
<name>C8W5B4_DESAS</name>
<protein>
    <recommendedName>
        <fullName evidence="8">NADH-quinone oxidoreductase subunit K</fullName>
        <ecNumber evidence="8">7.1.1.-</ecNumber>
    </recommendedName>
    <alternativeName>
        <fullName evidence="8">NADH dehydrogenase I subunit K</fullName>
    </alternativeName>
    <alternativeName>
        <fullName evidence="8">NDH-1 subunit K</fullName>
    </alternativeName>
</protein>
<keyword evidence="7 8" id="KW-0472">Membrane</keyword>
<dbReference type="RefSeq" id="WP_015756811.1">
    <property type="nucleotide sequence ID" value="NC_013216.1"/>
</dbReference>
<dbReference type="HOGENOM" id="CLU_144724_0_0_9"/>
<dbReference type="NCBIfam" id="NF004322">
    <property type="entry name" value="PRK05715.1-4"/>
    <property type="match status" value="1"/>
</dbReference>
<keyword evidence="3 8" id="KW-0813">Transport</keyword>
<reference evidence="9 10" key="1">
    <citation type="journal article" date="2009" name="Stand. Genomic Sci.">
        <title>Complete genome sequence of Desulfotomaculum acetoxidans type strain (5575).</title>
        <authorList>
            <person name="Spring S."/>
            <person name="Lapidus A."/>
            <person name="Schroder M."/>
            <person name="Gleim D."/>
            <person name="Sims D."/>
            <person name="Meincke L."/>
            <person name="Glavina Del Rio T."/>
            <person name="Tice H."/>
            <person name="Copeland A."/>
            <person name="Cheng J.F."/>
            <person name="Lucas S."/>
            <person name="Chen F."/>
            <person name="Nolan M."/>
            <person name="Bruce D."/>
            <person name="Goodwin L."/>
            <person name="Pitluck S."/>
            <person name="Ivanova N."/>
            <person name="Mavromatis K."/>
            <person name="Mikhailova N."/>
            <person name="Pati A."/>
            <person name="Chen A."/>
            <person name="Palaniappan K."/>
            <person name="Land M."/>
            <person name="Hauser L."/>
            <person name="Chang Y.J."/>
            <person name="Jeffries C.D."/>
            <person name="Chain P."/>
            <person name="Saunders E."/>
            <person name="Brettin T."/>
            <person name="Detter J.C."/>
            <person name="Goker M."/>
            <person name="Bristow J."/>
            <person name="Eisen J.A."/>
            <person name="Markowitz V."/>
            <person name="Hugenholtz P."/>
            <person name="Kyrpides N.C."/>
            <person name="Klenk H.P."/>
            <person name="Han C."/>
        </authorList>
    </citation>
    <scope>NUCLEOTIDE SEQUENCE [LARGE SCALE GENOMIC DNA]</scope>
    <source>
        <strain evidence="10">ATCC 49208 / DSM 771 / VKM B-1644</strain>
    </source>
</reference>
<dbReference type="OrthoDB" id="9810120at2"/>
<gene>
    <name evidence="8" type="primary">nuoK</name>
    <name evidence="9" type="ordered locus">Dtox_1212</name>
</gene>
<dbReference type="FunFam" id="1.10.287.3510:FF:000001">
    <property type="entry name" value="NADH-quinone oxidoreductase subunit K"/>
    <property type="match status" value="1"/>
</dbReference>
<dbReference type="EMBL" id="CP001720">
    <property type="protein sequence ID" value="ACV62096.1"/>
    <property type="molecule type" value="Genomic_DNA"/>
</dbReference>
<proteinExistence type="inferred from homology"/>
<organism evidence="9 10">
    <name type="scientific">Desulfofarcimen acetoxidans (strain ATCC 49208 / DSM 771 / KCTC 5769 / VKM B-1644 / 5575)</name>
    <name type="common">Desulfotomaculum acetoxidans</name>
    <dbReference type="NCBI Taxonomy" id="485916"/>
    <lineage>
        <taxon>Bacteria</taxon>
        <taxon>Bacillati</taxon>
        <taxon>Bacillota</taxon>
        <taxon>Clostridia</taxon>
        <taxon>Eubacteriales</taxon>
        <taxon>Peptococcaceae</taxon>
        <taxon>Desulfofarcimen</taxon>
    </lineage>
</organism>
<dbReference type="InterPro" id="IPR039428">
    <property type="entry name" value="NUOK/Mnh_C1-like"/>
</dbReference>
<dbReference type="STRING" id="485916.Dtox_1212"/>
<evidence type="ECO:0000256" key="8">
    <source>
        <dbReference type="HAMAP-Rule" id="MF_01456"/>
    </source>
</evidence>
<comment type="subcellular location">
    <subcellularLocation>
        <location evidence="8">Cell membrane</location>
        <topology evidence="8">Multi-pass membrane protein</topology>
    </subcellularLocation>
    <subcellularLocation>
        <location evidence="1">Membrane</location>
        <topology evidence="1">Multi-pass membrane protein</topology>
    </subcellularLocation>
</comment>